<feature type="region of interest" description="Disordered" evidence="1">
    <location>
        <begin position="1"/>
        <end position="173"/>
    </location>
</feature>
<proteinExistence type="predicted"/>
<evidence type="ECO:0000259" key="2">
    <source>
        <dbReference type="Pfam" id="PF26013"/>
    </source>
</evidence>
<feature type="region of interest" description="Disordered" evidence="1">
    <location>
        <begin position="848"/>
        <end position="888"/>
    </location>
</feature>
<feature type="domain" description="DUF8004" evidence="2">
    <location>
        <begin position="397"/>
        <end position="489"/>
    </location>
</feature>
<evidence type="ECO:0000313" key="3">
    <source>
        <dbReference type="EMBL" id="EON62207.1"/>
    </source>
</evidence>
<dbReference type="Proteomes" id="UP000016924">
    <property type="component" value="Unassembled WGS sequence"/>
</dbReference>
<evidence type="ECO:0000256" key="1">
    <source>
        <dbReference type="SAM" id="MobiDB-lite"/>
    </source>
</evidence>
<keyword evidence="4" id="KW-1185">Reference proteome</keyword>
<dbReference type="EMBL" id="JH767558">
    <property type="protein sequence ID" value="EON62207.1"/>
    <property type="molecule type" value="Genomic_DNA"/>
</dbReference>
<dbReference type="AlphaFoldDB" id="R7YJV7"/>
<dbReference type="GeneID" id="19898738"/>
<sequence length="888" mass="98041">MDPSKRDRSSNRLSSLFSLSSSGSEPAFSLDDGKSESSSSRRSARLSLSPSRRTSPKRLSKAAHERVPSGQLLSPVAYPSPSPRRGQINPVDPAQTGAALPPPNNDAFYRDESPVRSRPGSRPPSRPLTPTLDLPRHDSRNMGPPVSYNNQSQAKPKRRSWFGGGSRDKHGPQEHAPLAWVIGHETKLPYNLSLLLGAEKVPELWDEHGDTFVYLFPRTSGKGPSFCIDRSHINASPVMTRLAYGSVYSQPAPQSSVWKQQPLDHMMDNLSVAIPTPPRSPVSMADTESLGDSKGSRPMSDGLEPGPAETHLYLPLKLSTDGALPSDRGAEPRATPEDVDTLISIRNLFAFLVGQSLVATEKRSSVFSIFMNISEHLNAYGFTNLDRSTFGEVASISFDNYVDELQLADVRGSREKTIEGIVLGERMRSTVLYNEAFVHGVGKYEELTNLNSPKFQLISPITRNRMERASMDLYIRLKNINSRLEDFDFPAIFAGIMNSKTADERKMVRFSAWKASFMSTRKWLMGYYKHKYGSWPPKASSKKNDLETSGLNRLVLKDLYHDFAHLYDLLVDRTSLTTRTVDAASADDGADDTEDVVARALRRVLSEYDRSSPPVLPPIPFDIPVLPTLPSTKKDPYGRDVKPDARARQKKLKDDQVQNILGDSYNPDSEISTPFIDAFLMLERKDGHGATIEQLIDNRCGQWIFMYAVLQALPYVVVDAPGIKWTKGVEYFLCEPPRSSLPWAREDTGVQRSWYGIAGSSGVVSLPSDVVEHGVEGIYRRSHCWEMAEKWSAADPLLAAAAAETLHNALPPPGVFQEEGSRPASPTRSKRESVMMLGLEHLPLPAGVAPIAPSPKLRPASSTDASKTFDAILGTSAPPPPQKGKKKK</sequence>
<dbReference type="PANTHER" id="PTHR39601:SF2">
    <property type="entry name" value="CHORIOGENIN HMINOR"/>
    <property type="match status" value="1"/>
</dbReference>
<dbReference type="STRING" id="1168221.R7YJV7"/>
<dbReference type="eggNOG" id="ENOG502QUVC">
    <property type="taxonomic scope" value="Eukaryota"/>
</dbReference>
<feature type="compositionally biased region" description="Basic and acidic residues" evidence="1">
    <location>
        <begin position="632"/>
        <end position="653"/>
    </location>
</feature>
<gene>
    <name evidence="3" type="ORF">W97_01427</name>
</gene>
<reference evidence="4" key="1">
    <citation type="submission" date="2012-06" db="EMBL/GenBank/DDBJ databases">
        <title>The genome sequence of Coniosporium apollinis CBS 100218.</title>
        <authorList>
            <consortium name="The Broad Institute Genome Sequencing Platform"/>
            <person name="Cuomo C."/>
            <person name="Gorbushina A."/>
            <person name="Noack S."/>
            <person name="Walker B."/>
            <person name="Young S.K."/>
            <person name="Zeng Q."/>
            <person name="Gargeya S."/>
            <person name="Fitzgerald M."/>
            <person name="Haas B."/>
            <person name="Abouelleil A."/>
            <person name="Alvarado L."/>
            <person name="Arachchi H.M."/>
            <person name="Berlin A.M."/>
            <person name="Chapman S.B."/>
            <person name="Goldberg J."/>
            <person name="Griggs A."/>
            <person name="Gujja S."/>
            <person name="Hansen M."/>
            <person name="Howarth C."/>
            <person name="Imamovic A."/>
            <person name="Larimer J."/>
            <person name="McCowan C."/>
            <person name="Montmayeur A."/>
            <person name="Murphy C."/>
            <person name="Neiman D."/>
            <person name="Pearson M."/>
            <person name="Priest M."/>
            <person name="Roberts A."/>
            <person name="Saif S."/>
            <person name="Shea T."/>
            <person name="Sisk P."/>
            <person name="Sykes S."/>
            <person name="Wortman J."/>
            <person name="Nusbaum C."/>
            <person name="Birren B."/>
        </authorList>
    </citation>
    <scope>NUCLEOTIDE SEQUENCE [LARGE SCALE GENOMIC DNA]</scope>
    <source>
        <strain evidence="4">CBS 100218</strain>
    </source>
</reference>
<evidence type="ECO:0000313" key="4">
    <source>
        <dbReference type="Proteomes" id="UP000016924"/>
    </source>
</evidence>
<dbReference type="PANTHER" id="PTHR39601">
    <property type="entry name" value="CHORIOGENIN HMINOR"/>
    <property type="match status" value="1"/>
</dbReference>
<accession>R7YJV7</accession>
<name>R7YJV7_CONA1</name>
<dbReference type="Pfam" id="PF26013">
    <property type="entry name" value="DUF8004"/>
    <property type="match status" value="1"/>
</dbReference>
<feature type="region of interest" description="Disordered" evidence="1">
    <location>
        <begin position="275"/>
        <end position="306"/>
    </location>
</feature>
<feature type="compositionally biased region" description="Basic and acidic residues" evidence="1">
    <location>
        <begin position="1"/>
        <end position="10"/>
    </location>
</feature>
<organism evidence="3 4">
    <name type="scientific">Coniosporium apollinis (strain CBS 100218)</name>
    <name type="common">Rock-inhabiting black yeast</name>
    <dbReference type="NCBI Taxonomy" id="1168221"/>
    <lineage>
        <taxon>Eukaryota</taxon>
        <taxon>Fungi</taxon>
        <taxon>Dikarya</taxon>
        <taxon>Ascomycota</taxon>
        <taxon>Pezizomycotina</taxon>
        <taxon>Dothideomycetes</taxon>
        <taxon>Dothideomycetes incertae sedis</taxon>
        <taxon>Coniosporium</taxon>
    </lineage>
</organism>
<dbReference type="OMA" id="WIAGLDQ"/>
<dbReference type="HOGENOM" id="CLU_005053_2_1_1"/>
<dbReference type="InterPro" id="IPR058317">
    <property type="entry name" value="DUF8004"/>
</dbReference>
<feature type="region of interest" description="Disordered" evidence="1">
    <location>
        <begin position="810"/>
        <end position="831"/>
    </location>
</feature>
<feature type="compositionally biased region" description="Low complexity" evidence="1">
    <location>
        <begin position="11"/>
        <end position="24"/>
    </location>
</feature>
<protein>
    <recommendedName>
        <fullName evidence="2">DUF8004 domain-containing protein</fullName>
    </recommendedName>
</protein>
<dbReference type="OrthoDB" id="5300331at2759"/>
<dbReference type="RefSeq" id="XP_007777524.1">
    <property type="nucleotide sequence ID" value="XM_007779334.1"/>
</dbReference>
<feature type="region of interest" description="Disordered" evidence="1">
    <location>
        <begin position="630"/>
        <end position="653"/>
    </location>
</feature>
<feature type="compositionally biased region" description="Low complexity" evidence="1">
    <location>
        <begin position="36"/>
        <end position="53"/>
    </location>
</feature>